<comment type="caution">
    <text evidence="1">The sequence shown here is derived from an EMBL/GenBank/DDBJ whole genome shotgun (WGS) entry which is preliminary data.</text>
</comment>
<gene>
    <name evidence="1" type="ORF">S01H1_47083</name>
</gene>
<dbReference type="EMBL" id="BARS01030174">
    <property type="protein sequence ID" value="GAG18758.1"/>
    <property type="molecule type" value="Genomic_DNA"/>
</dbReference>
<protein>
    <submittedName>
        <fullName evidence="1">Uncharacterized protein</fullName>
    </submittedName>
</protein>
<feature type="non-terminal residue" evidence="1">
    <location>
        <position position="1"/>
    </location>
</feature>
<sequence length="36" mass="3957">KILIDSGTHWLDDIHSFGAIAPSVAENLEKSAHLDR</sequence>
<accession>X0W294</accession>
<organism evidence="1">
    <name type="scientific">marine sediment metagenome</name>
    <dbReference type="NCBI Taxonomy" id="412755"/>
    <lineage>
        <taxon>unclassified sequences</taxon>
        <taxon>metagenomes</taxon>
        <taxon>ecological metagenomes</taxon>
    </lineage>
</organism>
<dbReference type="AlphaFoldDB" id="X0W294"/>
<proteinExistence type="predicted"/>
<reference evidence="1" key="1">
    <citation type="journal article" date="2014" name="Front. Microbiol.">
        <title>High frequency of phylogenetically diverse reductive dehalogenase-homologous genes in deep subseafloor sedimentary metagenomes.</title>
        <authorList>
            <person name="Kawai M."/>
            <person name="Futagami T."/>
            <person name="Toyoda A."/>
            <person name="Takaki Y."/>
            <person name="Nishi S."/>
            <person name="Hori S."/>
            <person name="Arai W."/>
            <person name="Tsubouchi T."/>
            <person name="Morono Y."/>
            <person name="Uchiyama I."/>
            <person name="Ito T."/>
            <person name="Fujiyama A."/>
            <person name="Inagaki F."/>
            <person name="Takami H."/>
        </authorList>
    </citation>
    <scope>NUCLEOTIDE SEQUENCE</scope>
    <source>
        <strain evidence="1">Expedition CK06-06</strain>
    </source>
</reference>
<evidence type="ECO:0000313" key="1">
    <source>
        <dbReference type="EMBL" id="GAG18758.1"/>
    </source>
</evidence>
<name>X0W294_9ZZZZ</name>